<comment type="caution">
    <text evidence="1">The sequence shown here is derived from an EMBL/GenBank/DDBJ whole genome shotgun (WGS) entry which is preliminary data.</text>
</comment>
<reference evidence="1 2" key="1">
    <citation type="submission" date="2023-04" db="EMBL/GenBank/DDBJ databases">
        <title>Genome of Basidiobolus ranarum AG-B5.</title>
        <authorList>
            <person name="Stajich J.E."/>
            <person name="Carter-House D."/>
            <person name="Gryganskyi A."/>
        </authorList>
    </citation>
    <scope>NUCLEOTIDE SEQUENCE [LARGE SCALE GENOMIC DNA]</scope>
    <source>
        <strain evidence="1 2">AG-B5</strain>
    </source>
</reference>
<sequence length="86" mass="9624">MSELIPSPSLSPALSSCSSDSEDVIKEYHPYNQLNTLQGSYTSYRTNLEENAIKLPSFSELMKSISHSSSYYYSKPYVTAGHPTYC</sequence>
<gene>
    <name evidence="1" type="ORF">K7432_017974</name>
</gene>
<dbReference type="Proteomes" id="UP001479436">
    <property type="component" value="Unassembled WGS sequence"/>
</dbReference>
<proteinExistence type="predicted"/>
<keyword evidence="2" id="KW-1185">Reference proteome</keyword>
<evidence type="ECO:0000313" key="2">
    <source>
        <dbReference type="Proteomes" id="UP001479436"/>
    </source>
</evidence>
<organism evidence="1 2">
    <name type="scientific">Basidiobolus ranarum</name>
    <dbReference type="NCBI Taxonomy" id="34480"/>
    <lineage>
        <taxon>Eukaryota</taxon>
        <taxon>Fungi</taxon>
        <taxon>Fungi incertae sedis</taxon>
        <taxon>Zoopagomycota</taxon>
        <taxon>Entomophthoromycotina</taxon>
        <taxon>Basidiobolomycetes</taxon>
        <taxon>Basidiobolales</taxon>
        <taxon>Basidiobolaceae</taxon>
        <taxon>Basidiobolus</taxon>
    </lineage>
</organism>
<evidence type="ECO:0000313" key="1">
    <source>
        <dbReference type="EMBL" id="KAK9753268.1"/>
    </source>
</evidence>
<protein>
    <submittedName>
        <fullName evidence="1">Uncharacterized protein</fullName>
    </submittedName>
</protein>
<accession>A0ABR2WCQ6</accession>
<name>A0ABR2WCQ6_9FUNG</name>
<dbReference type="EMBL" id="JASJQH010004775">
    <property type="protein sequence ID" value="KAK9753268.1"/>
    <property type="molecule type" value="Genomic_DNA"/>
</dbReference>